<organism evidence="1 2">
    <name type="scientific">Scortum barcoo</name>
    <name type="common">barcoo grunter</name>
    <dbReference type="NCBI Taxonomy" id="214431"/>
    <lineage>
        <taxon>Eukaryota</taxon>
        <taxon>Metazoa</taxon>
        <taxon>Chordata</taxon>
        <taxon>Craniata</taxon>
        <taxon>Vertebrata</taxon>
        <taxon>Euteleostomi</taxon>
        <taxon>Actinopterygii</taxon>
        <taxon>Neopterygii</taxon>
        <taxon>Teleostei</taxon>
        <taxon>Neoteleostei</taxon>
        <taxon>Acanthomorphata</taxon>
        <taxon>Eupercaria</taxon>
        <taxon>Centrarchiformes</taxon>
        <taxon>Terapontoidei</taxon>
        <taxon>Terapontidae</taxon>
        <taxon>Scortum</taxon>
    </lineage>
</organism>
<protein>
    <submittedName>
        <fullName evidence="1">Uncharacterized protein</fullName>
    </submittedName>
</protein>
<sequence>MADGEAQTPSIAYKVFTFEDNRKNTKESLSVSIPEVLDPHYGMYVWPCAVVLAQYLWTRRRELRDKTLLELGAGVSLPGVVAARCGAKVILSDSAKTPQCLDNCRRSCEANGLQDVAVLGLTWGEVSPDLVLLPKLDVILGSDVFYDPQDHEVFTCKSHHQNTLKPDHNQSPKPDHNQTVKPKPDHNQTVKPKPDHNQTPKPDHNQTPKPDHNQTPKPDHNQTPKPDHNQTPKPDHNQTPKPDQPVRVLCDFEDVLVTVVFLLRKNPRAQFWTTVQERSADWSIEALLHRWKLNCIDVRLETFDADKPELAGSSLPGNHSVLMMIITLKTEDEKTLTGLQTTSDPETDSV</sequence>
<dbReference type="Proteomes" id="UP000831701">
    <property type="component" value="Chromosome 17"/>
</dbReference>
<accession>A0ACB8VW41</accession>
<keyword evidence="2" id="KW-1185">Reference proteome</keyword>
<dbReference type="EMBL" id="CM041547">
    <property type="protein sequence ID" value="KAI3359816.1"/>
    <property type="molecule type" value="Genomic_DNA"/>
</dbReference>
<name>A0ACB8VW41_9TELE</name>
<proteinExistence type="predicted"/>
<gene>
    <name evidence="1" type="ORF">L3Q82_013819</name>
</gene>
<reference evidence="1" key="1">
    <citation type="submission" date="2022-04" db="EMBL/GenBank/DDBJ databases">
        <title>Jade perch genome.</title>
        <authorList>
            <person name="Chao B."/>
        </authorList>
    </citation>
    <scope>NUCLEOTIDE SEQUENCE</scope>
    <source>
        <strain evidence="1">CB-2022</strain>
    </source>
</reference>
<evidence type="ECO:0000313" key="2">
    <source>
        <dbReference type="Proteomes" id="UP000831701"/>
    </source>
</evidence>
<evidence type="ECO:0000313" key="1">
    <source>
        <dbReference type="EMBL" id="KAI3359816.1"/>
    </source>
</evidence>
<comment type="caution">
    <text evidence="1">The sequence shown here is derived from an EMBL/GenBank/DDBJ whole genome shotgun (WGS) entry which is preliminary data.</text>
</comment>